<accession>A0ABP0C9U0</accession>
<proteinExistence type="predicted"/>
<keyword evidence="4" id="KW-1185">Reference proteome</keyword>
<sequence>MAPAHEMIAALQARALCPSGYSYSDGYCYRNSNWYWWGRWVLLGVIVVIFFLFLLIMSRRVRRQRRQGVQPAYGTSWMGWGNHQQPQYNNQQAYAAPPPQYSQQPNEANYTGGTYNSNQGYYSQNAGTYNNNNDIPLQQPGNTYYPPREVNDDYAPPEGPPPSKK</sequence>
<evidence type="ECO:0000256" key="1">
    <source>
        <dbReference type="SAM" id="MobiDB-lite"/>
    </source>
</evidence>
<protein>
    <recommendedName>
        <fullName evidence="5">Chitin synthesis regulation, Congo red resistance, RCR protein</fullName>
    </recommendedName>
</protein>
<feature type="compositionally biased region" description="Polar residues" evidence="1">
    <location>
        <begin position="107"/>
        <end position="142"/>
    </location>
</feature>
<evidence type="ECO:0000313" key="3">
    <source>
        <dbReference type="EMBL" id="CAK7228683.1"/>
    </source>
</evidence>
<organism evidence="3 4">
    <name type="scientific">Sporothrix curviconia</name>
    <dbReference type="NCBI Taxonomy" id="1260050"/>
    <lineage>
        <taxon>Eukaryota</taxon>
        <taxon>Fungi</taxon>
        <taxon>Dikarya</taxon>
        <taxon>Ascomycota</taxon>
        <taxon>Pezizomycotina</taxon>
        <taxon>Sordariomycetes</taxon>
        <taxon>Sordariomycetidae</taxon>
        <taxon>Ophiostomatales</taxon>
        <taxon>Ophiostomataceae</taxon>
        <taxon>Sporothrix</taxon>
    </lineage>
</organism>
<evidence type="ECO:0000256" key="2">
    <source>
        <dbReference type="SAM" id="Phobius"/>
    </source>
</evidence>
<feature type="compositionally biased region" description="Low complexity" evidence="1">
    <location>
        <begin position="90"/>
        <end position="106"/>
    </location>
</feature>
<dbReference type="InterPro" id="IPR020999">
    <property type="entry name" value="Chitin_synth_reg_RCR"/>
</dbReference>
<name>A0ABP0C9U0_9PEZI</name>
<dbReference type="Proteomes" id="UP001642405">
    <property type="component" value="Unassembled WGS sequence"/>
</dbReference>
<gene>
    <name evidence="3" type="ORF">SCUCBS95973_006964</name>
</gene>
<dbReference type="Pfam" id="PF12273">
    <property type="entry name" value="RCR"/>
    <property type="match status" value="1"/>
</dbReference>
<evidence type="ECO:0008006" key="5">
    <source>
        <dbReference type="Google" id="ProtNLM"/>
    </source>
</evidence>
<keyword evidence="2" id="KW-0472">Membrane</keyword>
<feature type="transmembrane region" description="Helical" evidence="2">
    <location>
        <begin position="34"/>
        <end position="56"/>
    </location>
</feature>
<evidence type="ECO:0000313" key="4">
    <source>
        <dbReference type="Proteomes" id="UP001642405"/>
    </source>
</evidence>
<reference evidence="3 4" key="1">
    <citation type="submission" date="2024-01" db="EMBL/GenBank/DDBJ databases">
        <authorList>
            <person name="Allen C."/>
            <person name="Tagirdzhanova G."/>
        </authorList>
    </citation>
    <scope>NUCLEOTIDE SEQUENCE [LARGE SCALE GENOMIC DNA]</scope>
</reference>
<keyword evidence="2" id="KW-0812">Transmembrane</keyword>
<dbReference type="EMBL" id="CAWUHB010000045">
    <property type="protein sequence ID" value="CAK7228683.1"/>
    <property type="molecule type" value="Genomic_DNA"/>
</dbReference>
<keyword evidence="2" id="KW-1133">Transmembrane helix</keyword>
<comment type="caution">
    <text evidence="3">The sequence shown here is derived from an EMBL/GenBank/DDBJ whole genome shotgun (WGS) entry which is preliminary data.</text>
</comment>
<feature type="region of interest" description="Disordered" evidence="1">
    <location>
        <begin position="90"/>
        <end position="165"/>
    </location>
</feature>
<dbReference type="PANTHER" id="PTHR28187">
    <property type="entry name" value="PROTEIN RCR1-RELATED"/>
    <property type="match status" value="1"/>
</dbReference>
<dbReference type="PANTHER" id="PTHR28187:SF1">
    <property type="entry name" value="PROTEIN RCR1-RELATED"/>
    <property type="match status" value="1"/>
</dbReference>